<proteinExistence type="predicted"/>
<reference evidence="2 3" key="1">
    <citation type="submission" date="2016-10" db="EMBL/GenBank/DDBJ databases">
        <authorList>
            <person name="Varghese N."/>
            <person name="Submissions S."/>
        </authorList>
    </citation>
    <scope>NUCLEOTIDE SEQUENCE [LARGE SCALE GENOMIC DNA]</scope>
    <source>
        <strain evidence="2 3">WC1T17</strain>
    </source>
</reference>
<accession>A0ABY1AEZ1</accession>
<keyword evidence="1" id="KW-1133">Transmembrane helix</keyword>
<feature type="transmembrane region" description="Helical" evidence="1">
    <location>
        <begin position="12"/>
        <end position="30"/>
    </location>
</feature>
<keyword evidence="1" id="KW-0812">Transmembrane</keyword>
<gene>
    <name evidence="2" type="ORF">SAMN05216431_1216</name>
</gene>
<evidence type="ECO:0000313" key="3">
    <source>
        <dbReference type="Proteomes" id="UP000182089"/>
    </source>
</evidence>
<dbReference type="Proteomes" id="UP000182089">
    <property type="component" value="Unassembled WGS sequence"/>
</dbReference>
<keyword evidence="1" id="KW-0472">Membrane</keyword>
<name>A0ABY1AEZ1_9LACO</name>
<sequence>MKQNKKLTLEDKLTIISIALQVISIIISLIK</sequence>
<evidence type="ECO:0000256" key="1">
    <source>
        <dbReference type="SAM" id="Phobius"/>
    </source>
</evidence>
<evidence type="ECO:0000313" key="2">
    <source>
        <dbReference type="EMBL" id="SEN02015.1"/>
    </source>
</evidence>
<organism evidence="2 3">
    <name type="scientific">Ligilactobacillus ruminis</name>
    <dbReference type="NCBI Taxonomy" id="1623"/>
    <lineage>
        <taxon>Bacteria</taxon>
        <taxon>Bacillati</taxon>
        <taxon>Bacillota</taxon>
        <taxon>Bacilli</taxon>
        <taxon>Lactobacillales</taxon>
        <taxon>Lactobacillaceae</taxon>
        <taxon>Ligilactobacillus</taxon>
    </lineage>
</organism>
<dbReference type="EMBL" id="FOCC01000021">
    <property type="protein sequence ID" value="SEN02015.1"/>
    <property type="molecule type" value="Genomic_DNA"/>
</dbReference>
<protein>
    <recommendedName>
        <fullName evidence="4">Holin-like toxin</fullName>
    </recommendedName>
</protein>
<evidence type="ECO:0008006" key="4">
    <source>
        <dbReference type="Google" id="ProtNLM"/>
    </source>
</evidence>
<comment type="caution">
    <text evidence="2">The sequence shown here is derived from an EMBL/GenBank/DDBJ whole genome shotgun (WGS) entry which is preliminary data.</text>
</comment>